<keyword evidence="2" id="KW-1185">Reference proteome</keyword>
<sequence length="111" mass="12643">MFMPYGVKFGYASGAGPHSTVLRYEVVPESDCWIVASVEFLQCTSRGDGRQGKLMHPFTWIYHSITSCYERWSIYATALHPSRMDVAFELQLGLSWIPNILKVKLGIIARR</sequence>
<evidence type="ECO:0000313" key="2">
    <source>
        <dbReference type="Proteomes" id="UP001605036"/>
    </source>
</evidence>
<proteinExistence type="predicted"/>
<dbReference type="Proteomes" id="UP001605036">
    <property type="component" value="Unassembled WGS sequence"/>
</dbReference>
<name>A0ABD1XKG0_9MARC</name>
<accession>A0ABD1XKG0</accession>
<evidence type="ECO:0000313" key="1">
    <source>
        <dbReference type="EMBL" id="KAL2608023.1"/>
    </source>
</evidence>
<reference evidence="1 2" key="1">
    <citation type="submission" date="2024-09" db="EMBL/GenBank/DDBJ databases">
        <title>Chromosome-scale assembly of Riccia fluitans.</title>
        <authorList>
            <person name="Paukszto L."/>
            <person name="Sawicki J."/>
            <person name="Karawczyk K."/>
            <person name="Piernik-Szablinska J."/>
            <person name="Szczecinska M."/>
            <person name="Mazdziarz M."/>
        </authorList>
    </citation>
    <scope>NUCLEOTIDE SEQUENCE [LARGE SCALE GENOMIC DNA]</scope>
    <source>
        <strain evidence="1">Rf_01</strain>
        <tissue evidence="1">Aerial parts of the thallus</tissue>
    </source>
</reference>
<dbReference type="EMBL" id="JBHFFA010000008">
    <property type="protein sequence ID" value="KAL2608023.1"/>
    <property type="molecule type" value="Genomic_DNA"/>
</dbReference>
<protein>
    <submittedName>
        <fullName evidence="1">Uncharacterized protein</fullName>
    </submittedName>
</protein>
<organism evidence="1 2">
    <name type="scientific">Riccia fluitans</name>
    <dbReference type="NCBI Taxonomy" id="41844"/>
    <lineage>
        <taxon>Eukaryota</taxon>
        <taxon>Viridiplantae</taxon>
        <taxon>Streptophyta</taxon>
        <taxon>Embryophyta</taxon>
        <taxon>Marchantiophyta</taxon>
        <taxon>Marchantiopsida</taxon>
        <taxon>Marchantiidae</taxon>
        <taxon>Marchantiales</taxon>
        <taxon>Ricciaceae</taxon>
        <taxon>Riccia</taxon>
    </lineage>
</organism>
<gene>
    <name evidence="1" type="ORF">R1flu_026596</name>
</gene>
<dbReference type="AlphaFoldDB" id="A0ABD1XKG0"/>
<comment type="caution">
    <text evidence="1">The sequence shown here is derived from an EMBL/GenBank/DDBJ whole genome shotgun (WGS) entry which is preliminary data.</text>
</comment>